<comment type="caution">
    <text evidence="4">The sequence shown here is derived from an EMBL/GenBank/DDBJ whole genome shotgun (WGS) entry which is preliminary data.</text>
</comment>
<feature type="repeat" description="TPR" evidence="3">
    <location>
        <begin position="541"/>
        <end position="574"/>
    </location>
</feature>
<dbReference type="InterPro" id="IPR011990">
    <property type="entry name" value="TPR-like_helical_dom_sf"/>
</dbReference>
<dbReference type="Gene3D" id="2.120.10.80">
    <property type="entry name" value="Kelch-type beta propeller"/>
    <property type="match status" value="1"/>
</dbReference>
<evidence type="ECO:0000256" key="1">
    <source>
        <dbReference type="ARBA" id="ARBA00022737"/>
    </source>
</evidence>
<dbReference type="PANTHER" id="PTHR45641:SF19">
    <property type="entry name" value="NEPHROCYSTIN-3"/>
    <property type="match status" value="1"/>
</dbReference>
<name>X6NB99_RETFI</name>
<dbReference type="SUPFAM" id="SSF48452">
    <property type="entry name" value="TPR-like"/>
    <property type="match status" value="1"/>
</dbReference>
<keyword evidence="1" id="KW-0677">Repeat</keyword>
<dbReference type="Gene3D" id="1.25.40.10">
    <property type="entry name" value="Tetratricopeptide repeat domain"/>
    <property type="match status" value="1"/>
</dbReference>
<dbReference type="SUPFAM" id="SSF50965">
    <property type="entry name" value="Galactose oxidase, central domain"/>
    <property type="match status" value="1"/>
</dbReference>
<gene>
    <name evidence="4" type="ORF">RFI_13894</name>
</gene>
<proteinExistence type="predicted"/>
<dbReference type="Pfam" id="PF13424">
    <property type="entry name" value="TPR_12"/>
    <property type="match status" value="1"/>
</dbReference>
<dbReference type="EMBL" id="ASPP01010065">
    <property type="protein sequence ID" value="ETO23286.1"/>
    <property type="molecule type" value="Genomic_DNA"/>
</dbReference>
<dbReference type="InterPro" id="IPR019734">
    <property type="entry name" value="TPR_rpt"/>
</dbReference>
<evidence type="ECO:0000256" key="2">
    <source>
        <dbReference type="ARBA" id="ARBA00022803"/>
    </source>
</evidence>
<accession>X6NB99</accession>
<reference evidence="4 5" key="1">
    <citation type="journal article" date="2013" name="Curr. Biol.">
        <title>The Genome of the Foraminiferan Reticulomyxa filosa.</title>
        <authorList>
            <person name="Glockner G."/>
            <person name="Hulsmann N."/>
            <person name="Schleicher M."/>
            <person name="Noegel A.A."/>
            <person name="Eichinger L."/>
            <person name="Gallinger C."/>
            <person name="Pawlowski J."/>
            <person name="Sierra R."/>
            <person name="Euteneuer U."/>
            <person name="Pillet L."/>
            <person name="Moustafa A."/>
            <person name="Platzer M."/>
            <person name="Groth M."/>
            <person name="Szafranski K."/>
            <person name="Schliwa M."/>
        </authorList>
    </citation>
    <scope>NUCLEOTIDE SEQUENCE [LARGE SCALE GENOMIC DNA]</scope>
</reference>
<dbReference type="AlphaFoldDB" id="X6NB99"/>
<organism evidence="4 5">
    <name type="scientific">Reticulomyxa filosa</name>
    <dbReference type="NCBI Taxonomy" id="46433"/>
    <lineage>
        <taxon>Eukaryota</taxon>
        <taxon>Sar</taxon>
        <taxon>Rhizaria</taxon>
        <taxon>Retaria</taxon>
        <taxon>Foraminifera</taxon>
        <taxon>Monothalamids</taxon>
        <taxon>Reticulomyxidae</taxon>
        <taxon>Reticulomyxa</taxon>
    </lineage>
</organism>
<sequence>MNPSDSNSEEKTSLSTLTAFEYLPSLPLPLFQSQCVSHNDEILICGGYYERDCYSYHVIKKQYKRICSYPDDVKLFDYVIVKLENKEANDDSITLLSFSGKPKHTLVMKYVSVWKKEEKEEEKGCNEWVIFTDGTNKPCHIARDKSSYEGARAVIGGKKRNLLFISYPPKNLDVFDLDMCKYVSYSTLPTDDGWIWYHCFVLRNPTRNNMLLFYKKTGLSIVYSEENNDFTFDSLHICEDISSLKRYAYLCVNDIILCFGGRSNRSVSKQICKYSILEDKWTKLQYMLPMPLCDCNAIFDKRSNCVHIIGGKDNKKDNLAVNMKTALKMWKRHPNEEDWFKVNLEAMKICSEMIQYDDPGLVIAANNISGWQNATKGYTLTSYHVLINNDKSDEQYRICVIKGKAITLRDVRINGNIYIIDCKFECEGEVNITTHCFGTNRGTVYKFSQPVIPIAWDSNLEHIVPGWPRWFFFDTIIENSLQHFKKCVDTYGYDHPFIPFAYSSLGLAYEENQQYDYSIQAHEQGLQAAVEVFGMNHPWTAQILSDIGSVHSRMKDYNEAISYYTKAFNIRQQIFDNADVYNEIYLCHLGETYEVLGDKRVALQYFEEAWKSSSARRGEQHEITSKIKNKVRDLS</sequence>
<dbReference type="InterPro" id="IPR015915">
    <property type="entry name" value="Kelch-typ_b-propeller"/>
</dbReference>
<evidence type="ECO:0000313" key="5">
    <source>
        <dbReference type="Proteomes" id="UP000023152"/>
    </source>
</evidence>
<keyword evidence="5" id="KW-1185">Reference proteome</keyword>
<dbReference type="Proteomes" id="UP000023152">
    <property type="component" value="Unassembled WGS sequence"/>
</dbReference>
<evidence type="ECO:0000256" key="3">
    <source>
        <dbReference type="PROSITE-ProRule" id="PRU00339"/>
    </source>
</evidence>
<dbReference type="InterPro" id="IPR011043">
    <property type="entry name" value="Gal_Oxase/kelch_b-propeller"/>
</dbReference>
<evidence type="ECO:0000313" key="4">
    <source>
        <dbReference type="EMBL" id="ETO23286.1"/>
    </source>
</evidence>
<dbReference type="OrthoDB" id="3037628at2759"/>
<dbReference type="PROSITE" id="PS50005">
    <property type="entry name" value="TPR"/>
    <property type="match status" value="1"/>
</dbReference>
<dbReference type="SMART" id="SM00028">
    <property type="entry name" value="TPR"/>
    <property type="match status" value="3"/>
</dbReference>
<keyword evidence="2 3" id="KW-0802">TPR repeat</keyword>
<protein>
    <submittedName>
        <fullName evidence="4">Tetratricopeptide TPR_2</fullName>
    </submittedName>
</protein>
<dbReference type="PANTHER" id="PTHR45641">
    <property type="entry name" value="TETRATRICOPEPTIDE REPEAT PROTEIN (AFU_ORTHOLOGUE AFUA_6G03870)"/>
    <property type="match status" value="1"/>
</dbReference>